<dbReference type="Proteomes" id="UP000094463">
    <property type="component" value="Chromosome"/>
</dbReference>
<proteinExistence type="predicted"/>
<feature type="transmembrane region" description="Helical" evidence="1">
    <location>
        <begin position="34"/>
        <end position="53"/>
    </location>
</feature>
<keyword evidence="3" id="KW-1185">Reference proteome</keyword>
<feature type="transmembrane region" description="Helical" evidence="1">
    <location>
        <begin position="6"/>
        <end position="25"/>
    </location>
</feature>
<feature type="transmembrane region" description="Helical" evidence="1">
    <location>
        <begin position="92"/>
        <end position="110"/>
    </location>
</feature>
<dbReference type="InterPro" id="IPR043747">
    <property type="entry name" value="DUF5692"/>
</dbReference>
<feature type="transmembrane region" description="Helical" evidence="1">
    <location>
        <begin position="257"/>
        <end position="276"/>
    </location>
</feature>
<accession>A0A1D7QZ02</accession>
<evidence type="ECO:0000256" key="1">
    <source>
        <dbReference type="SAM" id="Phobius"/>
    </source>
</evidence>
<gene>
    <name evidence="2" type="ORF">BBEV_2918</name>
</gene>
<dbReference type="KEGG" id="bbev:BBEV_2918"/>
<keyword evidence="1" id="KW-1133">Transmembrane helix</keyword>
<feature type="transmembrane region" description="Helical" evidence="1">
    <location>
        <begin position="194"/>
        <end position="213"/>
    </location>
</feature>
<reference evidence="2 3" key="1">
    <citation type="submission" date="2015-08" db="EMBL/GenBank/DDBJ databases">
        <title>The complete genome sequence of Bacillus beveridgei MLTeJB.</title>
        <authorList>
            <person name="Hanson T.E."/>
            <person name="Mesa C."/>
            <person name="Basesman S.M."/>
            <person name="Oremland R.S."/>
        </authorList>
    </citation>
    <scope>NUCLEOTIDE SEQUENCE [LARGE SCALE GENOMIC DNA]</scope>
    <source>
        <strain evidence="2 3">MLTeJB</strain>
    </source>
</reference>
<sequence>MFFFEAIPWYNALMWFVVFFALIGLNELARASKWASVALFMVLPLILTPYWLWMGDTGVTSWFTWVKVYSALAGSIIYMVIRFSNYHKKHPWYLILVPAILAINIAEAVVREFQVGFAGFDGMVDGMMYISGGWNYVNGVAGLLNLLLICGWVGIFATQGKKKDMVWPDQTRLWIIAYGVWNIAYVYACAPGNAFYSGVALNIAATVPALLWAKGTWMQNRAQTLSFWMMWVMTFPYVFAIGSTFNVSVSYNPAANWALALLSLALNVTLAVWQITRIVQRRLNPLKEEIWTDQKDYQEIKKRQFEGAENDDSEVTEIPERQVR</sequence>
<name>A0A1D7QZ02_9BACI</name>
<feature type="transmembrane region" description="Helical" evidence="1">
    <location>
        <begin position="171"/>
        <end position="188"/>
    </location>
</feature>
<feature type="transmembrane region" description="Helical" evidence="1">
    <location>
        <begin position="59"/>
        <end position="80"/>
    </location>
</feature>
<organism evidence="2 3">
    <name type="scientific">Salisediminibacterium beveridgei</name>
    <dbReference type="NCBI Taxonomy" id="632773"/>
    <lineage>
        <taxon>Bacteria</taxon>
        <taxon>Bacillati</taxon>
        <taxon>Bacillota</taxon>
        <taxon>Bacilli</taxon>
        <taxon>Bacillales</taxon>
        <taxon>Bacillaceae</taxon>
        <taxon>Salisediminibacterium</taxon>
    </lineage>
</organism>
<dbReference type="OrthoDB" id="7054801at2"/>
<evidence type="ECO:0000313" key="2">
    <source>
        <dbReference type="EMBL" id="AOM84243.1"/>
    </source>
</evidence>
<dbReference type="PATRIC" id="fig|632773.3.peg.3054"/>
<feature type="transmembrane region" description="Helical" evidence="1">
    <location>
        <begin position="225"/>
        <end position="245"/>
    </location>
</feature>
<protein>
    <submittedName>
        <fullName evidence="2">Uncharacterized protein</fullName>
    </submittedName>
</protein>
<keyword evidence="1" id="KW-0812">Transmembrane</keyword>
<keyword evidence="1" id="KW-0472">Membrane</keyword>
<dbReference type="EMBL" id="CP012502">
    <property type="protein sequence ID" value="AOM84243.1"/>
    <property type="molecule type" value="Genomic_DNA"/>
</dbReference>
<dbReference type="Pfam" id="PF18948">
    <property type="entry name" value="DUF5692"/>
    <property type="match status" value="1"/>
</dbReference>
<dbReference type="RefSeq" id="WP_069366140.1">
    <property type="nucleotide sequence ID" value="NZ_CP012502.1"/>
</dbReference>
<dbReference type="AlphaFoldDB" id="A0A1D7QZ02"/>
<evidence type="ECO:0000313" key="3">
    <source>
        <dbReference type="Proteomes" id="UP000094463"/>
    </source>
</evidence>
<feature type="transmembrane region" description="Helical" evidence="1">
    <location>
        <begin position="136"/>
        <end position="159"/>
    </location>
</feature>